<keyword evidence="3" id="KW-0614">Plasmid</keyword>
<dbReference type="InterPro" id="IPR027417">
    <property type="entry name" value="P-loop_NTPase"/>
</dbReference>
<accession>A0ABY4UAY9</accession>
<dbReference type="Pfam" id="PF08751">
    <property type="entry name" value="TrwC"/>
    <property type="match status" value="1"/>
</dbReference>
<dbReference type="Pfam" id="PF13604">
    <property type="entry name" value="AAA_30"/>
    <property type="match status" value="1"/>
</dbReference>
<protein>
    <submittedName>
        <fullName evidence="3">AAA family ATPase</fullName>
    </submittedName>
</protein>
<feature type="region of interest" description="Disordered" evidence="1">
    <location>
        <begin position="795"/>
        <end position="826"/>
    </location>
</feature>
<dbReference type="SUPFAM" id="SSF52540">
    <property type="entry name" value="P-loop containing nucleoside triphosphate hydrolases"/>
    <property type="match status" value="2"/>
</dbReference>
<feature type="compositionally biased region" description="Basic and acidic residues" evidence="1">
    <location>
        <begin position="795"/>
        <end position="810"/>
    </location>
</feature>
<evidence type="ECO:0000259" key="2">
    <source>
        <dbReference type="Pfam" id="PF08751"/>
    </source>
</evidence>
<reference evidence="3 4" key="1">
    <citation type="submission" date="2022-06" db="EMBL/GenBank/DDBJ databases">
        <authorList>
            <person name="Liu G."/>
        </authorList>
    </citation>
    <scope>NUCLEOTIDE SEQUENCE [LARGE SCALE GENOMIC DNA]</scope>
    <source>
        <strain evidence="3 4">E4</strain>
        <plasmid evidence="3 4">plas2</plasmid>
    </source>
</reference>
<dbReference type="EMBL" id="CP098496">
    <property type="protein sequence ID" value="USA63243.1"/>
    <property type="molecule type" value="Genomic_DNA"/>
</dbReference>
<evidence type="ECO:0000313" key="3">
    <source>
        <dbReference type="EMBL" id="USA63243.1"/>
    </source>
</evidence>
<evidence type="ECO:0000313" key="4">
    <source>
        <dbReference type="Proteomes" id="UP001056619"/>
    </source>
</evidence>
<dbReference type="SUPFAM" id="SSF55464">
    <property type="entry name" value="Origin of replication-binding domain, RBD-like"/>
    <property type="match status" value="1"/>
</dbReference>
<dbReference type="InterPro" id="IPR014862">
    <property type="entry name" value="TrwC"/>
</dbReference>
<gene>
    <name evidence="3" type="ORF">NCF85_16790</name>
</gene>
<name>A0ABY4UAY9_9SPHN</name>
<dbReference type="RefSeq" id="WP_301643318.1">
    <property type="nucleotide sequence ID" value="NZ_CP098496.1"/>
</dbReference>
<dbReference type="Proteomes" id="UP001056619">
    <property type="component" value="Plasmid plas2"/>
</dbReference>
<proteinExistence type="predicted"/>
<sequence length="826" mass="89643">MTQRADGEWRALHNVKLWQHAPLLGAAYHAQLRSNLAELGYETQITGKHGSFEVSGISREAIEAFSERAKDIREKARELGLSSPKAMEAIAVRSRDAKQHGSSDLAVEKWGQKAGPYRAEIEQVMEAARARTQPRSVLATVRSWGEALLERITKALGPRPDPMVESAAKARKGGELAAGYSAAAGVRHLAERSASFDRMELLKSALGFAEKGATVRTIESRIDALVGEGVLVKGRAGSEHAERLTTRGLLETERAIINAAKDGAGQGQALLPQDKAEEQIAAIEERRGFALSYEQKGAALSLLSGANRIQIIQGDAGTGKSTLFGFVNEVAGNEGRAPLFLTSQSALVADMRGEGLEAQTLASVLVPYANHDVRVSLTDTTKDLLSDRLVIVEEASMVSTLQAKLLTELTDKAGSLKLAFVGDEKQIAPVAAGRAFALMQEHGAPSEKLVENRRQLDPDLREAVEHARAGDIGKTFEALGERVVEAANPAQAAAELYLSLSPDERDKTSLLTSGHVLREAVLDQVRGELIESGELGREAVTLTVLDHLNLTREELRNIRSWGEGMQLELYRDQAGLDRGRYEVGIVSRDDHLVQLKSNGDEHWIDPRDFHSNGSGASLAVPGEMEVREGDRLLFTAPDKGLGVVKGTRASVTGIEGDTLHLASGERDYTLGPDHPARERLGHAAVINMHRAQGITVDKAITVMSSGDTLLNSQSLHYVLQTRAREELSLITDDKAALQESIVNHRGDVPHALDLAPELSDANGERFDPKTGELLDAPAAKEPDAAELFERAMADEFAEPEKESETMREQEIERDEPDLGDDFEMEM</sequence>
<geneLocation type="plasmid" evidence="3 4">
    <name>plas2</name>
</geneLocation>
<organism evidence="3 4">
    <name type="scientific">Qipengyuania citrea</name>
    <dbReference type="NCBI Taxonomy" id="225971"/>
    <lineage>
        <taxon>Bacteria</taxon>
        <taxon>Pseudomonadati</taxon>
        <taxon>Pseudomonadota</taxon>
        <taxon>Alphaproteobacteria</taxon>
        <taxon>Sphingomonadales</taxon>
        <taxon>Erythrobacteraceae</taxon>
        <taxon>Qipengyuania</taxon>
    </lineage>
</organism>
<keyword evidence="4" id="KW-1185">Reference proteome</keyword>
<evidence type="ECO:0000256" key="1">
    <source>
        <dbReference type="SAM" id="MobiDB-lite"/>
    </source>
</evidence>
<feature type="domain" description="TrwC relaxase" evidence="2">
    <location>
        <begin position="1"/>
        <end position="114"/>
    </location>
</feature>
<feature type="compositionally biased region" description="Acidic residues" evidence="1">
    <location>
        <begin position="811"/>
        <end position="826"/>
    </location>
</feature>
<dbReference type="Gene3D" id="3.40.50.300">
    <property type="entry name" value="P-loop containing nucleotide triphosphate hydrolases"/>
    <property type="match status" value="2"/>
</dbReference>